<evidence type="ECO:0000256" key="1">
    <source>
        <dbReference type="SAM" id="SignalP"/>
    </source>
</evidence>
<feature type="signal peptide" evidence="1">
    <location>
        <begin position="1"/>
        <end position="15"/>
    </location>
</feature>
<proteinExistence type="predicted"/>
<sequence>MFFLFLTRLVGTVTGMGGRKHGFNTFAHMLHKRRATGGVSIKISFPRPLLFPPENKEGVQHVNTNKYGVAGGGAGWFCGFWQNGKIERLE</sequence>
<dbReference type="EMBL" id="GGFL01013792">
    <property type="protein sequence ID" value="MBW77970.1"/>
    <property type="molecule type" value="Transcribed_RNA"/>
</dbReference>
<name>A0A2M4DK88_ANODA</name>
<accession>A0A2M4DK88</accession>
<keyword evidence="1" id="KW-0732">Signal</keyword>
<reference evidence="2" key="1">
    <citation type="submission" date="2018-01" db="EMBL/GenBank/DDBJ databases">
        <title>An insight into the sialome of Amazonian anophelines.</title>
        <authorList>
            <person name="Ribeiro J.M."/>
            <person name="Scarpassa V."/>
            <person name="Calvo E."/>
        </authorList>
    </citation>
    <scope>NUCLEOTIDE SEQUENCE</scope>
</reference>
<organism evidence="2">
    <name type="scientific">Anopheles darlingi</name>
    <name type="common">Mosquito</name>
    <dbReference type="NCBI Taxonomy" id="43151"/>
    <lineage>
        <taxon>Eukaryota</taxon>
        <taxon>Metazoa</taxon>
        <taxon>Ecdysozoa</taxon>
        <taxon>Arthropoda</taxon>
        <taxon>Hexapoda</taxon>
        <taxon>Insecta</taxon>
        <taxon>Pterygota</taxon>
        <taxon>Neoptera</taxon>
        <taxon>Endopterygota</taxon>
        <taxon>Diptera</taxon>
        <taxon>Nematocera</taxon>
        <taxon>Culicoidea</taxon>
        <taxon>Culicidae</taxon>
        <taxon>Anophelinae</taxon>
        <taxon>Anopheles</taxon>
    </lineage>
</organism>
<evidence type="ECO:0000313" key="2">
    <source>
        <dbReference type="EMBL" id="MBW77970.1"/>
    </source>
</evidence>
<dbReference type="AlphaFoldDB" id="A0A2M4DK88"/>
<protein>
    <submittedName>
        <fullName evidence="2">Putative secreted protein</fullName>
    </submittedName>
</protein>
<feature type="chain" id="PRO_5014856919" evidence="1">
    <location>
        <begin position="16"/>
        <end position="90"/>
    </location>
</feature>